<gene>
    <name evidence="1" type="ORF">PLOB_00015288</name>
</gene>
<organism evidence="1 2">
    <name type="scientific">Porites lobata</name>
    <dbReference type="NCBI Taxonomy" id="104759"/>
    <lineage>
        <taxon>Eukaryota</taxon>
        <taxon>Metazoa</taxon>
        <taxon>Cnidaria</taxon>
        <taxon>Anthozoa</taxon>
        <taxon>Hexacorallia</taxon>
        <taxon>Scleractinia</taxon>
        <taxon>Fungiina</taxon>
        <taxon>Poritidae</taxon>
        <taxon>Porites</taxon>
    </lineage>
</organism>
<accession>A0ABN8R7E1</accession>
<dbReference type="EMBL" id="CALNXK010000192">
    <property type="protein sequence ID" value="CAH3174597.1"/>
    <property type="molecule type" value="Genomic_DNA"/>
</dbReference>
<evidence type="ECO:0000313" key="2">
    <source>
        <dbReference type="Proteomes" id="UP001159405"/>
    </source>
</evidence>
<reference evidence="1 2" key="1">
    <citation type="submission" date="2022-05" db="EMBL/GenBank/DDBJ databases">
        <authorList>
            <consortium name="Genoscope - CEA"/>
            <person name="William W."/>
        </authorList>
    </citation>
    <scope>NUCLEOTIDE SEQUENCE [LARGE SCALE GENOMIC DNA]</scope>
</reference>
<protein>
    <submittedName>
        <fullName evidence="1">Uncharacterized protein</fullName>
    </submittedName>
</protein>
<dbReference type="PANTHER" id="PTHR33050:SF7">
    <property type="entry name" value="RIBONUCLEASE H"/>
    <property type="match status" value="1"/>
</dbReference>
<dbReference type="InterPro" id="IPR052055">
    <property type="entry name" value="Hepadnavirus_pol/RT"/>
</dbReference>
<name>A0ABN8R7E1_9CNID</name>
<keyword evidence="2" id="KW-1185">Reference proteome</keyword>
<dbReference type="Proteomes" id="UP001159405">
    <property type="component" value="Unassembled WGS sequence"/>
</dbReference>
<comment type="caution">
    <text evidence="1">The sequence shown here is derived from an EMBL/GenBank/DDBJ whole genome shotgun (WGS) entry which is preliminary data.</text>
</comment>
<dbReference type="CDD" id="cd09275">
    <property type="entry name" value="RNase_HI_RT_DIRS1"/>
    <property type="match status" value="1"/>
</dbReference>
<proteinExistence type="predicted"/>
<sequence length="324" mass="37426">MTRSLYAIVNTKMSWNSTVELSKEAYAELVFWNQNVDCLNFFHQNWSPAERKKSSTWRELKTVELALISFPPSLHSMQIAWFTDNANVASIVHSGSKVPELQDLALRIFHVCVSFGISLELKWIPRSVNSEVDHFSRIIDFDDYTLNDDVFHMLDFRWGPHTIDRFACSYNAKLSLFNSRFFQPGTEAVDAFLQNWHFENNWILPPVSQIARVIAHLRVCKAEGTLVIPLWKSSYFWPLLCDDGRHWNTFVHDWVVLPKFKQLFVRGEAKNGLFGARELSFIKGLWQEVFKDPDLQSLSARLQTTILSARAPATERSGDGTNLH</sequence>
<dbReference type="PANTHER" id="PTHR33050">
    <property type="entry name" value="REVERSE TRANSCRIPTASE DOMAIN-CONTAINING PROTEIN"/>
    <property type="match status" value="1"/>
</dbReference>
<evidence type="ECO:0000313" key="1">
    <source>
        <dbReference type="EMBL" id="CAH3174597.1"/>
    </source>
</evidence>